<dbReference type="EMBL" id="KE651166">
    <property type="protein sequence ID" value="EEB05164.2"/>
    <property type="molecule type" value="Genomic_DNA"/>
</dbReference>
<feature type="region of interest" description="Disordered" evidence="1">
    <location>
        <begin position="152"/>
        <end position="201"/>
    </location>
</feature>
<feature type="compositionally biased region" description="Polar residues" evidence="1">
    <location>
        <begin position="341"/>
        <end position="355"/>
    </location>
</feature>
<dbReference type="JaponicusDB" id="SJAG_00160">
    <property type="gene designation" value="clr5"/>
</dbReference>
<proteinExistence type="predicted"/>
<name>B6JXM0_SCHJY</name>
<accession>B6JXM0</accession>
<evidence type="ECO:0000256" key="1">
    <source>
        <dbReference type="SAM" id="MobiDB-lite"/>
    </source>
</evidence>
<dbReference type="GeneID" id="7049725"/>
<dbReference type="Proteomes" id="UP000001744">
    <property type="component" value="Unassembled WGS sequence"/>
</dbReference>
<dbReference type="Pfam" id="PF14420">
    <property type="entry name" value="Clr5"/>
    <property type="match status" value="1"/>
</dbReference>
<feature type="compositionally biased region" description="Polar residues" evidence="1">
    <location>
        <begin position="152"/>
        <end position="161"/>
    </location>
</feature>
<evidence type="ECO:0000313" key="5">
    <source>
        <dbReference type="Proteomes" id="UP000001744"/>
    </source>
</evidence>
<dbReference type="VEuPathDB" id="FungiDB:SJAG_00160"/>
<dbReference type="STRING" id="402676.B6JXM0"/>
<dbReference type="InterPro" id="IPR025676">
    <property type="entry name" value="Clr5_dom"/>
</dbReference>
<feature type="region of interest" description="Disordered" evidence="1">
    <location>
        <begin position="614"/>
        <end position="635"/>
    </location>
</feature>
<dbReference type="RefSeq" id="XP_002171457.2">
    <property type="nucleotide sequence ID" value="XM_002171421.2"/>
</dbReference>
<dbReference type="eggNOG" id="ENOG502SA7E">
    <property type="taxonomic scope" value="Eukaryota"/>
</dbReference>
<evidence type="ECO:0000313" key="4">
    <source>
        <dbReference type="JaponicusDB" id="SJAG_00160"/>
    </source>
</evidence>
<feature type="compositionally biased region" description="Polar residues" evidence="1">
    <location>
        <begin position="189"/>
        <end position="201"/>
    </location>
</feature>
<organism evidence="3 5">
    <name type="scientific">Schizosaccharomyces japonicus (strain yFS275 / FY16936)</name>
    <name type="common">Fission yeast</name>
    <dbReference type="NCBI Taxonomy" id="402676"/>
    <lineage>
        <taxon>Eukaryota</taxon>
        <taxon>Fungi</taxon>
        <taxon>Dikarya</taxon>
        <taxon>Ascomycota</taxon>
        <taxon>Taphrinomycotina</taxon>
        <taxon>Schizosaccharomycetes</taxon>
        <taxon>Schizosaccharomycetales</taxon>
        <taxon>Schizosaccharomycetaceae</taxon>
        <taxon>Schizosaccharomyces</taxon>
    </lineage>
</organism>
<sequence>MTKKWEERREHIMEIASVTGMTLRELQERMFKYYNFKASLRSYKRILSRWGIQLHRQRFIFPTAGAVKKTGSGNISAALDEFVTKLYLDYHTDKESLAQIQAVFGLKLSKRALHYRRKRLCLKRPRLPTDVAKSRAQAAESQYNVYYESKGSVNGIPNKTQSETLSAESEEDSESGSAATRDSFDASSHKSLSPPSLTSKEQTSYYMDGSIESAPHPVMSSVNGYDQIASQSLYMQAPTVNPHMNLPQSGMYIPKHTLVAHETNVVLQPTNGDGHAIVEYPSYVELESSQSSASTIPPDVAHYEQTVQLEGVPHYQTGNMVGYAHVGVHDQQHPEEGPEMSHQQYSSHENSAPLSLPSDVTYNTGKSMAHMLHDDPHTVNAAMNYVSANHLLNLHVPEGSTGISHYDATVSCPMPYPETSTNDASLHQLDPKVYYYHALPGQEHDQHNLHPSCSSYANGAPVIMQASLSLGGVNHVYADEHGCAQGMNHVQDYDHATAGGMHEHLVLHKEHAYEQYPTNMNLSLQQVDHALSMDANHDLHQQATTMDSVPDTTINDLPLKKHFVPEAYSTLPVSIYSDQTIFLHSDPATQSHFESSNTRFPFLSHAHDTGFSKPELFHEHPLSHHPLPPETLRSI</sequence>
<dbReference type="OrthoDB" id="5386405at2759"/>
<dbReference type="AlphaFoldDB" id="B6JXM0"/>
<keyword evidence="5" id="KW-1185">Reference proteome</keyword>
<protein>
    <recommendedName>
        <fullName evidence="2">Clr5 domain-containing protein</fullName>
    </recommendedName>
</protein>
<evidence type="ECO:0000313" key="3">
    <source>
        <dbReference type="EMBL" id="EEB05164.2"/>
    </source>
</evidence>
<evidence type="ECO:0000259" key="2">
    <source>
        <dbReference type="Pfam" id="PF14420"/>
    </source>
</evidence>
<feature type="region of interest" description="Disordered" evidence="1">
    <location>
        <begin position="331"/>
        <end position="355"/>
    </location>
</feature>
<feature type="domain" description="Clr5" evidence="2">
    <location>
        <begin position="1"/>
        <end position="53"/>
    </location>
</feature>
<reference evidence="3 5" key="1">
    <citation type="journal article" date="2011" name="Science">
        <title>Comparative functional genomics of the fission yeasts.</title>
        <authorList>
            <person name="Rhind N."/>
            <person name="Chen Z."/>
            <person name="Yassour M."/>
            <person name="Thompson D.A."/>
            <person name="Haas B.J."/>
            <person name="Habib N."/>
            <person name="Wapinski I."/>
            <person name="Roy S."/>
            <person name="Lin M.F."/>
            <person name="Heiman D.I."/>
            <person name="Young S.K."/>
            <person name="Furuya K."/>
            <person name="Guo Y."/>
            <person name="Pidoux A."/>
            <person name="Chen H.M."/>
            <person name="Robbertse B."/>
            <person name="Goldberg J.M."/>
            <person name="Aoki K."/>
            <person name="Bayne E.H."/>
            <person name="Berlin A.M."/>
            <person name="Desjardins C.A."/>
            <person name="Dobbs E."/>
            <person name="Dukaj L."/>
            <person name="Fan L."/>
            <person name="FitzGerald M.G."/>
            <person name="French C."/>
            <person name="Gujja S."/>
            <person name="Hansen K."/>
            <person name="Keifenheim D."/>
            <person name="Levin J.Z."/>
            <person name="Mosher R.A."/>
            <person name="Mueller C.A."/>
            <person name="Pfiffner J."/>
            <person name="Priest M."/>
            <person name="Russ C."/>
            <person name="Smialowska A."/>
            <person name="Swoboda P."/>
            <person name="Sykes S.M."/>
            <person name="Vaughn M."/>
            <person name="Vengrova S."/>
            <person name="Yoder R."/>
            <person name="Zeng Q."/>
            <person name="Allshire R."/>
            <person name="Baulcombe D."/>
            <person name="Birren B.W."/>
            <person name="Brown W."/>
            <person name="Ekwall K."/>
            <person name="Kellis M."/>
            <person name="Leatherwood J."/>
            <person name="Levin H."/>
            <person name="Margalit H."/>
            <person name="Martienssen R."/>
            <person name="Nieduszynski C.A."/>
            <person name="Spatafora J.W."/>
            <person name="Friedman N."/>
            <person name="Dalgaard J.Z."/>
            <person name="Baumann P."/>
            <person name="Niki H."/>
            <person name="Regev A."/>
            <person name="Nusbaum C."/>
        </authorList>
    </citation>
    <scope>NUCLEOTIDE SEQUENCE [LARGE SCALE GENOMIC DNA]</scope>
    <source>
        <strain evidence="5">yFS275 / FY16936</strain>
    </source>
</reference>
<gene>
    <name evidence="4" type="primary">clr5</name>
    <name evidence="3" type="ORF">SJAG_00160</name>
</gene>
<dbReference type="HOGENOM" id="CLU_430927_0_0_1"/>